<feature type="domain" description="Glycoside hydrolase family 2" evidence="8">
    <location>
        <begin position="716"/>
        <end position="817"/>
    </location>
</feature>
<evidence type="ECO:0000256" key="3">
    <source>
        <dbReference type="ARBA" id="ARBA00023295"/>
    </source>
</evidence>
<dbReference type="InterPro" id="IPR008979">
    <property type="entry name" value="Galactose-bd-like_sf"/>
</dbReference>
<dbReference type="Pfam" id="PF02836">
    <property type="entry name" value="Glyco_hydro_2_C"/>
    <property type="match status" value="1"/>
</dbReference>
<dbReference type="Pfam" id="PF18565">
    <property type="entry name" value="Glyco_hydro2_C5"/>
    <property type="match status" value="1"/>
</dbReference>
<dbReference type="PANTHER" id="PTHR42732:SF1">
    <property type="entry name" value="BETA-MANNOSIDASE"/>
    <property type="match status" value="1"/>
</dbReference>
<dbReference type="PRINTS" id="PR00132">
    <property type="entry name" value="GLHYDRLASE2"/>
</dbReference>
<evidence type="ECO:0000259" key="7">
    <source>
        <dbReference type="Pfam" id="PF16355"/>
    </source>
</evidence>
<dbReference type="Gene3D" id="2.60.120.260">
    <property type="entry name" value="Galactose-binding domain-like"/>
    <property type="match status" value="1"/>
</dbReference>
<dbReference type="InterPro" id="IPR006102">
    <property type="entry name" value="Ig-like_GH2"/>
</dbReference>
<dbReference type="RefSeq" id="WP_120471860.1">
    <property type="nucleotide sequence ID" value="NZ_RAYQ01000025.1"/>
</dbReference>
<evidence type="ECO:0000256" key="1">
    <source>
        <dbReference type="ARBA" id="ARBA00007401"/>
    </source>
</evidence>
<name>A0A3A9ABA1_9FIRM</name>
<proteinExistence type="inferred from homology"/>
<keyword evidence="3" id="KW-0326">Glycosidase</keyword>
<evidence type="ECO:0000313" key="9">
    <source>
        <dbReference type="EMBL" id="RKI88719.1"/>
    </source>
</evidence>
<dbReference type="SUPFAM" id="SSF51445">
    <property type="entry name" value="(Trans)glycosidases"/>
    <property type="match status" value="1"/>
</dbReference>
<dbReference type="Pfam" id="PF00703">
    <property type="entry name" value="Glyco_hydro_2"/>
    <property type="match status" value="1"/>
</dbReference>
<dbReference type="InterPro" id="IPR051913">
    <property type="entry name" value="GH2_Domain-Containing"/>
</dbReference>
<feature type="domain" description="DUF4982" evidence="7">
    <location>
        <begin position="644"/>
        <end position="702"/>
    </location>
</feature>
<dbReference type="InterPro" id="IPR023230">
    <property type="entry name" value="Glyco_hydro_2_CS"/>
</dbReference>
<dbReference type="InterPro" id="IPR013783">
    <property type="entry name" value="Ig-like_fold"/>
</dbReference>
<dbReference type="PROSITE" id="PS00719">
    <property type="entry name" value="GLYCOSYL_HYDROL_F2_1"/>
    <property type="match status" value="1"/>
</dbReference>
<evidence type="ECO:0000259" key="6">
    <source>
        <dbReference type="Pfam" id="PF02836"/>
    </source>
</evidence>
<evidence type="ECO:0000256" key="4">
    <source>
        <dbReference type="SAM" id="MobiDB-lite"/>
    </source>
</evidence>
<dbReference type="InterPro" id="IPR006101">
    <property type="entry name" value="Glyco_hydro_2"/>
</dbReference>
<keyword evidence="2 9" id="KW-0378">Hydrolase</keyword>
<dbReference type="Proteomes" id="UP000280696">
    <property type="component" value="Unassembled WGS sequence"/>
</dbReference>
<dbReference type="InterPro" id="IPR032311">
    <property type="entry name" value="DUF4982"/>
</dbReference>
<dbReference type="Pfam" id="PF16355">
    <property type="entry name" value="DUF4982"/>
    <property type="match status" value="1"/>
</dbReference>
<dbReference type="PANTHER" id="PTHR42732">
    <property type="entry name" value="BETA-GALACTOSIDASE"/>
    <property type="match status" value="1"/>
</dbReference>
<evidence type="ECO:0000259" key="5">
    <source>
        <dbReference type="Pfam" id="PF00703"/>
    </source>
</evidence>
<sequence length="822" mass="91689">MKKIKFNDNWTFHQGGGSSLEALMGGEKITKEVTLPHDASIERERNPQEPGGSGNGFFREETIHYTKDFTLDNSCADKNIWLEFEGVYQNAFVYINNSYAGKCPYGYSNFFIDAAKYMRFDRKNTIKVVVKNGVPSGRWYTGGGIYRDVNLMIGDRMHLVPEGAHLAAVDVEDGQAVVRVESTIEYTGTGVRDITICTALLDESGAVVAEDNMPVTVEEHSKGTYRQKIYVENPRLWDVDTPYLYSYRISVKEADKILDEEEGTFGIRKLQLDRKYGLRINGKVVKLRGGCIHHDNGVTGTAEFAHGAWFRVKKLKEAGYNAIRSSHYPMSRRLLEACDKLGMLVMDEFADVWTSTKVDYDYGTHMAEWWEHDVTNLVNKDYNHPCVIMYSIGNEIPETGNKFDVQWGKKLADKFRSLDDSRYVTNSLNLMLSIMDRLGDLMALATEGSADVKEGADLGENNEINSMMSNMGDMMEKLTASEAAGQATREAFAQVDIAGYNYAACRYISDGDTYPNRIIVGSETYPKDLDVNWELVEKYPHLIGDFSWTAWDYLGEAGIGKITYEGNQSFGFYAPYPEKAAYCGDMNLIGDRRPISYWREIIWGLRKAPYIAVQLPGHHGETPNMTNWSMTDAVRSWNWKGYEGKPVTVEVYTDAQEVELYINGRPVEKKKVGETKKYMAFFETIYEPGTIEAVALSDGKEVGRDVIISAQEEVRIAAAADMTRIPADESDICYVDISMVDALGNLNPGADKAVTVSIDGPGVILGFGSGAPASSENYFDKTAKAYEGRLRAAVRGNGQKGTVTVTLNADGCGETKVQIEAV</sequence>
<protein>
    <submittedName>
        <fullName evidence="9">Glycoside hydrolase family 2 protein</fullName>
    </submittedName>
</protein>
<reference evidence="9 10" key="1">
    <citation type="submission" date="2018-09" db="EMBL/GenBank/DDBJ databases">
        <title>Murine metabolic-syndrome-specific gut microbial biobank.</title>
        <authorList>
            <person name="Liu C."/>
        </authorList>
    </citation>
    <scope>NUCLEOTIDE SEQUENCE [LARGE SCALE GENOMIC DNA]</scope>
    <source>
        <strain evidence="9 10">0.1xD8-82</strain>
    </source>
</reference>
<feature type="domain" description="Glycoside hydrolase family 2 catalytic" evidence="6">
    <location>
        <begin position="278"/>
        <end position="429"/>
    </location>
</feature>
<organism evidence="9 10">
    <name type="scientific">Parablautia intestinalis</name>
    <dbReference type="NCBI Taxonomy" id="2320100"/>
    <lineage>
        <taxon>Bacteria</taxon>
        <taxon>Bacillati</taxon>
        <taxon>Bacillota</taxon>
        <taxon>Clostridia</taxon>
        <taxon>Lachnospirales</taxon>
        <taxon>Lachnospiraceae</taxon>
        <taxon>Parablautia</taxon>
    </lineage>
</organism>
<dbReference type="GO" id="GO:0004553">
    <property type="term" value="F:hydrolase activity, hydrolyzing O-glycosyl compounds"/>
    <property type="evidence" value="ECO:0007669"/>
    <property type="project" value="InterPro"/>
</dbReference>
<dbReference type="InterPro" id="IPR017853">
    <property type="entry name" value="GH"/>
</dbReference>
<dbReference type="EMBL" id="RAYQ01000025">
    <property type="protein sequence ID" value="RKI88719.1"/>
    <property type="molecule type" value="Genomic_DNA"/>
</dbReference>
<dbReference type="InterPro" id="IPR036156">
    <property type="entry name" value="Beta-gal/glucu_dom_sf"/>
</dbReference>
<dbReference type="Gene3D" id="2.60.40.10">
    <property type="entry name" value="Immunoglobulins"/>
    <property type="match status" value="3"/>
</dbReference>
<dbReference type="SUPFAM" id="SSF49785">
    <property type="entry name" value="Galactose-binding domain-like"/>
    <property type="match status" value="1"/>
</dbReference>
<accession>A0A3A9ABA1</accession>
<dbReference type="Gene3D" id="3.20.20.80">
    <property type="entry name" value="Glycosidases"/>
    <property type="match status" value="1"/>
</dbReference>
<gene>
    <name evidence="9" type="ORF">D7V94_18705</name>
</gene>
<dbReference type="AlphaFoldDB" id="A0A3A9ABA1"/>
<dbReference type="InterPro" id="IPR006103">
    <property type="entry name" value="Glyco_hydro_2_cat"/>
</dbReference>
<feature type="compositionally biased region" description="Basic and acidic residues" evidence="4">
    <location>
        <begin position="34"/>
        <end position="47"/>
    </location>
</feature>
<feature type="region of interest" description="Disordered" evidence="4">
    <location>
        <begin position="34"/>
        <end position="57"/>
    </location>
</feature>
<dbReference type="GO" id="GO:0005975">
    <property type="term" value="P:carbohydrate metabolic process"/>
    <property type="evidence" value="ECO:0007669"/>
    <property type="project" value="InterPro"/>
</dbReference>
<keyword evidence="10" id="KW-1185">Reference proteome</keyword>
<evidence type="ECO:0000256" key="2">
    <source>
        <dbReference type="ARBA" id="ARBA00022801"/>
    </source>
</evidence>
<feature type="domain" description="Glycoside hydrolase family 2 immunoglobulin-like beta-sandwich" evidence="5">
    <location>
        <begin position="170"/>
        <end position="268"/>
    </location>
</feature>
<evidence type="ECO:0000313" key="10">
    <source>
        <dbReference type="Proteomes" id="UP000280696"/>
    </source>
</evidence>
<evidence type="ECO:0000259" key="8">
    <source>
        <dbReference type="Pfam" id="PF18565"/>
    </source>
</evidence>
<comment type="caution">
    <text evidence="9">The sequence shown here is derived from an EMBL/GenBank/DDBJ whole genome shotgun (WGS) entry which is preliminary data.</text>
</comment>
<dbReference type="InterPro" id="IPR040605">
    <property type="entry name" value="Glyco_hydro2_dom5"/>
</dbReference>
<comment type="similarity">
    <text evidence="1">Belongs to the glycosyl hydrolase 2 family.</text>
</comment>
<dbReference type="OrthoDB" id="9762066at2"/>
<dbReference type="SUPFAM" id="SSF49303">
    <property type="entry name" value="beta-Galactosidase/glucuronidase domain"/>
    <property type="match status" value="1"/>
</dbReference>